<proteinExistence type="predicted"/>
<dbReference type="Gene3D" id="3.50.50.60">
    <property type="entry name" value="FAD/NAD(P)-binding domain"/>
    <property type="match status" value="1"/>
</dbReference>
<evidence type="ECO:0000313" key="4">
    <source>
        <dbReference type="Proteomes" id="UP000551563"/>
    </source>
</evidence>
<reference evidence="3 4" key="1">
    <citation type="journal article" date="2020" name="Biotechnol. Biofuels">
        <title>New insights from the biogas microbiome by comprehensive genome-resolved metagenomics of nearly 1600 species originating from multiple anaerobic digesters.</title>
        <authorList>
            <person name="Campanaro S."/>
            <person name="Treu L."/>
            <person name="Rodriguez-R L.M."/>
            <person name="Kovalovszki A."/>
            <person name="Ziels R.M."/>
            <person name="Maus I."/>
            <person name="Zhu X."/>
            <person name="Kougias P.G."/>
            <person name="Basile A."/>
            <person name="Luo G."/>
            <person name="Schluter A."/>
            <person name="Konstantinidis K.T."/>
            <person name="Angelidaki I."/>
        </authorList>
    </citation>
    <scope>NUCLEOTIDE SEQUENCE [LARGE SCALE GENOMIC DNA]</scope>
    <source>
        <strain evidence="3">AS04akNAM_66</strain>
    </source>
</reference>
<accession>A0A7V6P8M8</accession>
<dbReference type="AlphaFoldDB" id="A0A7V6P8M8"/>
<feature type="non-terminal residue" evidence="3">
    <location>
        <position position="29"/>
    </location>
</feature>
<dbReference type="InterPro" id="IPR006076">
    <property type="entry name" value="FAD-dep_OxRdtase"/>
</dbReference>
<gene>
    <name evidence="3" type="ORF">GXX48_02405</name>
</gene>
<comment type="caution">
    <text evidence="3">The sequence shown here is derived from an EMBL/GenBank/DDBJ whole genome shotgun (WGS) entry which is preliminary data.</text>
</comment>
<organism evidence="3 4">
    <name type="scientific">Brucella intermedia</name>
    <dbReference type="NCBI Taxonomy" id="94625"/>
    <lineage>
        <taxon>Bacteria</taxon>
        <taxon>Pseudomonadati</taxon>
        <taxon>Pseudomonadota</taxon>
        <taxon>Alphaproteobacteria</taxon>
        <taxon>Hyphomicrobiales</taxon>
        <taxon>Brucellaceae</taxon>
        <taxon>Brucella/Ochrobactrum group</taxon>
        <taxon>Brucella</taxon>
    </lineage>
</organism>
<dbReference type="SUPFAM" id="SSF51971">
    <property type="entry name" value="Nucleotide-binding domain"/>
    <property type="match status" value="1"/>
</dbReference>
<dbReference type="InterPro" id="IPR036188">
    <property type="entry name" value="FAD/NAD-bd_sf"/>
</dbReference>
<sequence>MQITILGSGVIGVTTAYYLAKLGHEVTVV</sequence>
<evidence type="ECO:0000259" key="2">
    <source>
        <dbReference type="Pfam" id="PF01266"/>
    </source>
</evidence>
<dbReference type="Pfam" id="PF01266">
    <property type="entry name" value="DAO"/>
    <property type="match status" value="1"/>
</dbReference>
<evidence type="ECO:0000256" key="1">
    <source>
        <dbReference type="ARBA" id="ARBA00023002"/>
    </source>
</evidence>
<name>A0A7V6P8M8_9HYPH</name>
<dbReference type="Proteomes" id="UP000551563">
    <property type="component" value="Unassembled WGS sequence"/>
</dbReference>
<evidence type="ECO:0000313" key="3">
    <source>
        <dbReference type="EMBL" id="HHV66492.1"/>
    </source>
</evidence>
<keyword evidence="1" id="KW-0560">Oxidoreductase</keyword>
<feature type="domain" description="FAD dependent oxidoreductase" evidence="2">
    <location>
        <begin position="3"/>
        <end position="29"/>
    </location>
</feature>
<dbReference type="GO" id="GO:0016491">
    <property type="term" value="F:oxidoreductase activity"/>
    <property type="evidence" value="ECO:0007669"/>
    <property type="project" value="UniProtKB-KW"/>
</dbReference>
<protein>
    <submittedName>
        <fullName evidence="3">NAD-binding protein</fullName>
    </submittedName>
</protein>
<dbReference type="EMBL" id="DUMN01000076">
    <property type="protein sequence ID" value="HHV66492.1"/>
    <property type="molecule type" value="Genomic_DNA"/>
</dbReference>